<proteinExistence type="predicted"/>
<organism evidence="1 2">
    <name type="scientific">Oceanibaculum pacificum</name>
    <dbReference type="NCBI Taxonomy" id="580166"/>
    <lineage>
        <taxon>Bacteria</taxon>
        <taxon>Pseudomonadati</taxon>
        <taxon>Pseudomonadota</taxon>
        <taxon>Alphaproteobacteria</taxon>
        <taxon>Rhodospirillales</taxon>
        <taxon>Oceanibaculaceae</taxon>
        <taxon>Oceanibaculum</taxon>
    </lineage>
</organism>
<protein>
    <recommendedName>
        <fullName evidence="3">DUF1579 domain-containing protein</fullName>
    </recommendedName>
</protein>
<sequence>MHKEVLKEHEWLTGLAGEWSYEGDCFVGPDKPRQQFSGVETVRTLGDIWIIAEGKGQMPDGTAGLTLLTLGYEPENKRYVGSWIGSMMNRLWVYEAKIEVPFQRLALHSEGPSFAGDGTIVPYKDVVEILSDDHRTFSGHVQEPNGDWREFMTAHYRRWK</sequence>
<dbReference type="AlphaFoldDB" id="A0A154WH09"/>
<dbReference type="EMBL" id="LPXN01000001">
    <property type="protein sequence ID" value="KZD12797.1"/>
    <property type="molecule type" value="Genomic_DNA"/>
</dbReference>
<dbReference type="Proteomes" id="UP000076400">
    <property type="component" value="Unassembled WGS sequence"/>
</dbReference>
<evidence type="ECO:0008006" key="3">
    <source>
        <dbReference type="Google" id="ProtNLM"/>
    </source>
</evidence>
<dbReference type="STRING" id="580166.AUP43_00190"/>
<evidence type="ECO:0000313" key="1">
    <source>
        <dbReference type="EMBL" id="KZD12797.1"/>
    </source>
</evidence>
<keyword evidence="2" id="KW-1185">Reference proteome</keyword>
<reference evidence="1 2" key="1">
    <citation type="submission" date="2015-12" db="EMBL/GenBank/DDBJ databases">
        <title>Genome sequence of Oceanibaculum pacificum MCCC 1A02656.</title>
        <authorList>
            <person name="Lu L."/>
            <person name="Lai Q."/>
            <person name="Shao Z."/>
            <person name="Qian P."/>
        </authorList>
    </citation>
    <scope>NUCLEOTIDE SEQUENCE [LARGE SCALE GENOMIC DNA]</scope>
    <source>
        <strain evidence="1 2">MCCC 1A02656</strain>
    </source>
</reference>
<dbReference type="Pfam" id="PF07617">
    <property type="entry name" value="DUF1579"/>
    <property type="match status" value="1"/>
</dbReference>
<dbReference type="OrthoDB" id="512336at2"/>
<name>A0A154WH09_9PROT</name>
<accession>A0A154WH09</accession>
<dbReference type="RefSeq" id="WP_067550927.1">
    <property type="nucleotide sequence ID" value="NZ_LPXN01000001.1"/>
</dbReference>
<evidence type="ECO:0000313" key="2">
    <source>
        <dbReference type="Proteomes" id="UP000076400"/>
    </source>
</evidence>
<gene>
    <name evidence="1" type="ORF">AUP43_00190</name>
</gene>
<comment type="caution">
    <text evidence="1">The sequence shown here is derived from an EMBL/GenBank/DDBJ whole genome shotgun (WGS) entry which is preliminary data.</text>
</comment>
<dbReference type="InterPro" id="IPR011473">
    <property type="entry name" value="DUF1579"/>
</dbReference>